<accession>A0A9N9LYC7</accession>
<dbReference type="PANTHER" id="PTHR36987">
    <property type="entry name" value="NADH DEHYDROGENASE [UBIQUINONE] 1 BETA SUBCOMPLEX SUBUNIT 2-LIKE"/>
    <property type="match status" value="1"/>
</dbReference>
<evidence type="ECO:0000313" key="2">
    <source>
        <dbReference type="Proteomes" id="UP000701801"/>
    </source>
</evidence>
<gene>
    <name evidence="1" type="ORF">HYALB_00003205</name>
</gene>
<dbReference type="OrthoDB" id="531564at2759"/>
<dbReference type="InterPro" id="IPR044980">
    <property type="entry name" value="NDUFB2_plant/fungi"/>
</dbReference>
<dbReference type="Proteomes" id="UP000701801">
    <property type="component" value="Unassembled WGS sequence"/>
</dbReference>
<organism evidence="1 2">
    <name type="scientific">Hymenoscyphus albidus</name>
    <dbReference type="NCBI Taxonomy" id="595503"/>
    <lineage>
        <taxon>Eukaryota</taxon>
        <taxon>Fungi</taxon>
        <taxon>Dikarya</taxon>
        <taxon>Ascomycota</taxon>
        <taxon>Pezizomycotina</taxon>
        <taxon>Leotiomycetes</taxon>
        <taxon>Helotiales</taxon>
        <taxon>Helotiaceae</taxon>
        <taxon>Hymenoscyphus</taxon>
    </lineage>
</organism>
<sequence length="61" mass="6899">MAGPQDASKIYGFVSPESIPKARPLYRFAATGLSASMWFWVMYKAKKDGAESSDRRRVERV</sequence>
<dbReference type="PANTHER" id="PTHR36987:SF1">
    <property type="entry name" value="NADH DEHYDROGENASE [UBIQUINONE] 1 BETA SUBCOMPLEX SUBUNIT 2"/>
    <property type="match status" value="1"/>
</dbReference>
<reference evidence="1" key="1">
    <citation type="submission" date="2021-07" db="EMBL/GenBank/DDBJ databases">
        <authorList>
            <person name="Durling M."/>
        </authorList>
    </citation>
    <scope>NUCLEOTIDE SEQUENCE</scope>
</reference>
<evidence type="ECO:0000313" key="1">
    <source>
        <dbReference type="EMBL" id="CAG8982113.1"/>
    </source>
</evidence>
<keyword evidence="2" id="KW-1185">Reference proteome</keyword>
<protein>
    <submittedName>
        <fullName evidence="1">Uncharacterized protein</fullName>
    </submittedName>
</protein>
<comment type="caution">
    <text evidence="1">The sequence shown here is derived from an EMBL/GenBank/DDBJ whole genome shotgun (WGS) entry which is preliminary data.</text>
</comment>
<dbReference type="GO" id="GO:0045271">
    <property type="term" value="C:respiratory chain complex I"/>
    <property type="evidence" value="ECO:0007669"/>
    <property type="project" value="InterPro"/>
</dbReference>
<proteinExistence type="predicted"/>
<dbReference type="GO" id="GO:0005743">
    <property type="term" value="C:mitochondrial inner membrane"/>
    <property type="evidence" value="ECO:0007669"/>
    <property type="project" value="InterPro"/>
</dbReference>
<name>A0A9N9LYC7_9HELO</name>
<dbReference type="AlphaFoldDB" id="A0A9N9LYC7"/>
<dbReference type="EMBL" id="CAJVRM010000573">
    <property type="protein sequence ID" value="CAG8982113.1"/>
    <property type="molecule type" value="Genomic_DNA"/>
</dbReference>